<dbReference type="AlphaFoldDB" id="A0AAV7AZ81"/>
<comment type="caution">
    <text evidence="1">The sequence shown here is derived from an EMBL/GenBank/DDBJ whole genome shotgun (WGS) entry which is preliminary data.</text>
</comment>
<evidence type="ECO:0008006" key="3">
    <source>
        <dbReference type="Google" id="ProtNLM"/>
    </source>
</evidence>
<organism evidence="1 2">
    <name type="scientific">Engystomops pustulosus</name>
    <name type="common">Tungara frog</name>
    <name type="synonym">Physalaemus pustulosus</name>
    <dbReference type="NCBI Taxonomy" id="76066"/>
    <lineage>
        <taxon>Eukaryota</taxon>
        <taxon>Metazoa</taxon>
        <taxon>Chordata</taxon>
        <taxon>Craniata</taxon>
        <taxon>Vertebrata</taxon>
        <taxon>Euteleostomi</taxon>
        <taxon>Amphibia</taxon>
        <taxon>Batrachia</taxon>
        <taxon>Anura</taxon>
        <taxon>Neobatrachia</taxon>
        <taxon>Hyloidea</taxon>
        <taxon>Leptodactylidae</taxon>
        <taxon>Leiuperinae</taxon>
        <taxon>Engystomops</taxon>
    </lineage>
</organism>
<keyword evidence="2" id="KW-1185">Reference proteome</keyword>
<dbReference type="EMBL" id="WNYA01000006">
    <property type="protein sequence ID" value="KAG8566452.1"/>
    <property type="molecule type" value="Genomic_DNA"/>
</dbReference>
<proteinExistence type="predicted"/>
<evidence type="ECO:0000313" key="2">
    <source>
        <dbReference type="Proteomes" id="UP000824782"/>
    </source>
</evidence>
<protein>
    <recommendedName>
        <fullName evidence="3">Secreted protein</fullName>
    </recommendedName>
</protein>
<evidence type="ECO:0000313" key="1">
    <source>
        <dbReference type="EMBL" id="KAG8566452.1"/>
    </source>
</evidence>
<sequence length="93" mass="11081">MLLLAVKCLAILKTFQAWIAWFPGFGLSLRFLSPYCYQKSLMFFRTNFCGIDTGEYLFYSWSIENTSDYGEHFHIYRYWFVNQVIKATFNKTA</sequence>
<reference evidence="1" key="1">
    <citation type="thesis" date="2020" institute="ProQuest LLC" country="789 East Eisenhower Parkway, Ann Arbor, MI, USA">
        <title>Comparative Genomics and Chromosome Evolution.</title>
        <authorList>
            <person name="Mudd A.B."/>
        </authorList>
    </citation>
    <scope>NUCLEOTIDE SEQUENCE</scope>
    <source>
        <strain evidence="1">237g6f4</strain>
        <tissue evidence="1">Blood</tissue>
    </source>
</reference>
<accession>A0AAV7AZ81</accession>
<gene>
    <name evidence="1" type="ORF">GDO81_013258</name>
</gene>
<dbReference type="Proteomes" id="UP000824782">
    <property type="component" value="Unassembled WGS sequence"/>
</dbReference>
<name>A0AAV7AZ81_ENGPU</name>